<dbReference type="EMBL" id="JASJQH010007846">
    <property type="protein sequence ID" value="KAK9701112.1"/>
    <property type="molecule type" value="Genomic_DNA"/>
</dbReference>
<protein>
    <recommendedName>
        <fullName evidence="4">Secreted protein</fullName>
    </recommendedName>
</protein>
<name>A0ABR2VT54_9FUNG</name>
<feature type="signal peptide" evidence="1">
    <location>
        <begin position="1"/>
        <end position="23"/>
    </location>
</feature>
<evidence type="ECO:0008006" key="4">
    <source>
        <dbReference type="Google" id="ProtNLM"/>
    </source>
</evidence>
<proteinExistence type="predicted"/>
<evidence type="ECO:0000313" key="3">
    <source>
        <dbReference type="Proteomes" id="UP001479436"/>
    </source>
</evidence>
<reference evidence="2 3" key="1">
    <citation type="submission" date="2023-04" db="EMBL/GenBank/DDBJ databases">
        <title>Genome of Basidiobolus ranarum AG-B5.</title>
        <authorList>
            <person name="Stajich J.E."/>
            <person name="Carter-House D."/>
            <person name="Gryganskyi A."/>
        </authorList>
    </citation>
    <scope>NUCLEOTIDE SEQUENCE [LARGE SCALE GENOMIC DNA]</scope>
    <source>
        <strain evidence="2 3">AG-B5</strain>
    </source>
</reference>
<keyword evidence="1" id="KW-0732">Signal</keyword>
<evidence type="ECO:0000256" key="1">
    <source>
        <dbReference type="SAM" id="SignalP"/>
    </source>
</evidence>
<feature type="chain" id="PRO_5047128784" description="Secreted protein" evidence="1">
    <location>
        <begin position="24"/>
        <end position="125"/>
    </location>
</feature>
<keyword evidence="3" id="KW-1185">Reference proteome</keyword>
<organism evidence="2 3">
    <name type="scientific">Basidiobolus ranarum</name>
    <dbReference type="NCBI Taxonomy" id="34480"/>
    <lineage>
        <taxon>Eukaryota</taxon>
        <taxon>Fungi</taxon>
        <taxon>Fungi incertae sedis</taxon>
        <taxon>Zoopagomycota</taxon>
        <taxon>Entomophthoromycotina</taxon>
        <taxon>Basidiobolomycetes</taxon>
        <taxon>Basidiobolales</taxon>
        <taxon>Basidiobolaceae</taxon>
        <taxon>Basidiobolus</taxon>
    </lineage>
</organism>
<dbReference type="Proteomes" id="UP001479436">
    <property type="component" value="Unassembled WGS sequence"/>
</dbReference>
<gene>
    <name evidence="2" type="ORF">K7432_011880</name>
</gene>
<accession>A0ABR2VT54</accession>
<sequence length="125" mass="14002">MLSLRMWWTLVRMICFWPTLATSKIVLQDPYPQNLIWGSQSLGICAGPTKIKCSRALECVRRIGYETNEFGLCRESGELGTSCGGVRINPRTLGIYRASTNCKLGLSCKQSRRFPNIPGKCMPVI</sequence>
<evidence type="ECO:0000313" key="2">
    <source>
        <dbReference type="EMBL" id="KAK9701112.1"/>
    </source>
</evidence>
<comment type="caution">
    <text evidence="2">The sequence shown here is derived from an EMBL/GenBank/DDBJ whole genome shotgun (WGS) entry which is preliminary data.</text>
</comment>